<comment type="caution">
    <text evidence="1">The sequence shown here is derived from an EMBL/GenBank/DDBJ whole genome shotgun (WGS) entry which is preliminary data.</text>
</comment>
<dbReference type="RefSeq" id="WP_213428557.1">
    <property type="nucleotide sequence ID" value="NZ_AP031286.1"/>
</dbReference>
<proteinExistence type="predicted"/>
<evidence type="ECO:0000313" key="2">
    <source>
        <dbReference type="Proteomes" id="UP001154322"/>
    </source>
</evidence>
<dbReference type="EMBL" id="CALYLO010000007">
    <property type="protein sequence ID" value="CAH8247593.1"/>
    <property type="molecule type" value="Genomic_DNA"/>
</dbReference>
<dbReference type="Proteomes" id="UP001154322">
    <property type="component" value="Unassembled WGS sequence"/>
</dbReference>
<keyword evidence="2" id="KW-1185">Reference proteome</keyword>
<accession>A0ABM9G796</accession>
<name>A0ABM9G796_9BACL</name>
<gene>
    <name evidence="1" type="ORF">WJ0W_004842</name>
</gene>
<evidence type="ECO:0000313" key="1">
    <source>
        <dbReference type="EMBL" id="CAH8247593.1"/>
    </source>
</evidence>
<sequence length="47" mass="5177">MKLLTFRIIHREEVHFGTVIGNYAVPFASPSFSSRCTGILSGNTASY</sequence>
<reference evidence="1" key="1">
    <citation type="submission" date="2022-06" db="EMBL/GenBank/DDBJ databases">
        <authorList>
            <person name="Dietemann V."/>
            <person name="Ory F."/>
            <person name="Dainat B."/>
            <person name="Oberhansli S."/>
        </authorList>
    </citation>
    <scope>NUCLEOTIDE SEQUENCE</scope>
    <source>
        <strain evidence="1">Ena-SAMPLE-TAB-26-04-2022-14:26:32:270-5432</strain>
    </source>
</reference>
<organism evidence="1 2">
    <name type="scientific">Paenibacillus melissococcoides</name>
    <dbReference type="NCBI Taxonomy" id="2912268"/>
    <lineage>
        <taxon>Bacteria</taxon>
        <taxon>Bacillati</taxon>
        <taxon>Bacillota</taxon>
        <taxon>Bacilli</taxon>
        <taxon>Bacillales</taxon>
        <taxon>Paenibacillaceae</taxon>
        <taxon>Paenibacillus</taxon>
    </lineage>
</organism>
<protein>
    <submittedName>
        <fullName evidence="1">Uncharacterized protein</fullName>
    </submittedName>
</protein>